<evidence type="ECO:0000256" key="11">
    <source>
        <dbReference type="ARBA" id="ARBA00037449"/>
    </source>
</evidence>
<dbReference type="EC" id="3.6.4.13" evidence="3"/>
<evidence type="ECO:0000256" key="7">
    <source>
        <dbReference type="ARBA" id="ARBA00022801"/>
    </source>
</evidence>
<accession>A0A8R1E3C7</accession>
<evidence type="ECO:0000313" key="17">
    <source>
        <dbReference type="EnsemblMetazoa" id="CJA18600.1"/>
    </source>
</evidence>
<feature type="compositionally biased region" description="Low complexity" evidence="13">
    <location>
        <begin position="12"/>
        <end position="21"/>
    </location>
</feature>
<feature type="compositionally biased region" description="Low complexity" evidence="13">
    <location>
        <begin position="848"/>
        <end position="860"/>
    </location>
</feature>
<evidence type="ECO:0000256" key="6">
    <source>
        <dbReference type="ARBA" id="ARBA00022741"/>
    </source>
</evidence>
<feature type="domain" description="DEAD-box RNA helicase Q" evidence="16">
    <location>
        <begin position="412"/>
        <end position="440"/>
    </location>
</feature>
<feature type="compositionally biased region" description="Basic and acidic residues" evidence="13">
    <location>
        <begin position="79"/>
        <end position="105"/>
    </location>
</feature>
<dbReference type="Pfam" id="PF00270">
    <property type="entry name" value="DEAD"/>
    <property type="match status" value="1"/>
</dbReference>
<feature type="region of interest" description="Disordered" evidence="13">
    <location>
        <begin position="848"/>
        <end position="876"/>
    </location>
</feature>
<dbReference type="GO" id="GO:0043186">
    <property type="term" value="C:P granule"/>
    <property type="evidence" value="ECO:0007669"/>
    <property type="project" value="EnsemblMetazoa"/>
</dbReference>
<evidence type="ECO:0000313" key="18">
    <source>
        <dbReference type="Proteomes" id="UP000005237"/>
    </source>
</evidence>
<feature type="compositionally biased region" description="Basic and acidic residues" evidence="13">
    <location>
        <begin position="145"/>
        <end position="191"/>
    </location>
</feature>
<comment type="subcellular location">
    <subcellularLocation>
        <location evidence="1">Nucleus</location>
        <location evidence="1">Nucleolus</location>
    </subcellularLocation>
</comment>
<dbReference type="PROSITE" id="PS51194">
    <property type="entry name" value="HELICASE_CTER"/>
    <property type="match status" value="1"/>
</dbReference>
<dbReference type="GO" id="GO:0031332">
    <property type="term" value="C:RNAi effector complex"/>
    <property type="evidence" value="ECO:0007669"/>
    <property type="project" value="EnsemblMetazoa"/>
</dbReference>
<dbReference type="InterPro" id="IPR014001">
    <property type="entry name" value="Helicase_ATP-bd"/>
</dbReference>
<feature type="short sequence motif" description="Q motif" evidence="12">
    <location>
        <begin position="412"/>
        <end position="440"/>
    </location>
</feature>
<dbReference type="GO" id="GO:0030422">
    <property type="term" value="P:siRNA processing"/>
    <property type="evidence" value="ECO:0007669"/>
    <property type="project" value="EnsemblMetazoa"/>
</dbReference>
<dbReference type="CDD" id="cd18787">
    <property type="entry name" value="SF2_C_DEAD"/>
    <property type="match status" value="1"/>
</dbReference>
<dbReference type="GO" id="GO:0043330">
    <property type="term" value="P:response to exogenous dsRNA"/>
    <property type="evidence" value="ECO:0007669"/>
    <property type="project" value="EnsemblMetazoa"/>
</dbReference>
<dbReference type="CDD" id="cd00268">
    <property type="entry name" value="DEADc"/>
    <property type="match status" value="1"/>
</dbReference>
<dbReference type="GO" id="GO:0003676">
    <property type="term" value="F:nucleic acid binding"/>
    <property type="evidence" value="ECO:0007669"/>
    <property type="project" value="InterPro"/>
</dbReference>
<keyword evidence="8" id="KW-0347">Helicase</keyword>
<dbReference type="SMART" id="SM00490">
    <property type="entry name" value="HELICc"/>
    <property type="match status" value="1"/>
</dbReference>
<proteinExistence type="inferred from homology"/>
<reference evidence="17" key="2">
    <citation type="submission" date="2022-06" db="UniProtKB">
        <authorList>
            <consortium name="EnsemblMetazoa"/>
        </authorList>
    </citation>
    <scope>IDENTIFICATION</scope>
    <source>
        <strain evidence="17">DF5081</strain>
    </source>
</reference>
<feature type="compositionally biased region" description="Basic and acidic residues" evidence="13">
    <location>
        <begin position="113"/>
        <end position="128"/>
    </location>
</feature>
<comment type="function">
    <text evidence="11">ATP-dependent RNA helicase required for 60S ribosomal subunit synthesis. Involved in efficient pre-rRNA processing, predominantly at site A3, which is necessary for the normal formation of 25S and 5.8S rRNAs.</text>
</comment>
<keyword evidence="6" id="KW-0547">Nucleotide-binding</keyword>
<evidence type="ECO:0000259" key="15">
    <source>
        <dbReference type="PROSITE" id="PS51194"/>
    </source>
</evidence>
<dbReference type="Proteomes" id="UP000005237">
    <property type="component" value="Unassembled WGS sequence"/>
</dbReference>
<dbReference type="GO" id="GO:0016787">
    <property type="term" value="F:hydrolase activity"/>
    <property type="evidence" value="ECO:0007669"/>
    <property type="project" value="UniProtKB-KW"/>
</dbReference>
<dbReference type="AlphaFoldDB" id="A0A8R1E3C7"/>
<evidence type="ECO:0000256" key="3">
    <source>
        <dbReference type="ARBA" id="ARBA00012552"/>
    </source>
</evidence>
<feature type="compositionally biased region" description="Gly residues" evidence="13">
    <location>
        <begin position="327"/>
        <end position="336"/>
    </location>
</feature>
<feature type="compositionally biased region" description="Gly residues" evidence="13">
    <location>
        <begin position="235"/>
        <end position="246"/>
    </location>
</feature>
<feature type="compositionally biased region" description="Basic and acidic residues" evidence="13">
    <location>
        <begin position="291"/>
        <end position="310"/>
    </location>
</feature>
<dbReference type="EnsemblMetazoa" id="CJA18600.1">
    <property type="protein sequence ID" value="CJA18600.1"/>
    <property type="gene ID" value="WBGene00137805"/>
</dbReference>
<evidence type="ECO:0000256" key="4">
    <source>
        <dbReference type="ARBA" id="ARBA00022517"/>
    </source>
</evidence>
<evidence type="ECO:0000256" key="8">
    <source>
        <dbReference type="ARBA" id="ARBA00022806"/>
    </source>
</evidence>
<dbReference type="GO" id="GO:0005524">
    <property type="term" value="F:ATP binding"/>
    <property type="evidence" value="ECO:0007669"/>
    <property type="project" value="UniProtKB-KW"/>
</dbReference>
<keyword evidence="10" id="KW-0539">Nucleus</keyword>
<dbReference type="InterPro" id="IPR001650">
    <property type="entry name" value="Helicase_C-like"/>
</dbReference>
<feature type="compositionally biased region" description="Polar residues" evidence="13">
    <location>
        <begin position="311"/>
        <end position="321"/>
    </location>
</feature>
<feature type="compositionally biased region" description="Gly residues" evidence="13">
    <location>
        <begin position="129"/>
        <end position="140"/>
    </location>
</feature>
<dbReference type="PROSITE" id="PS51195">
    <property type="entry name" value="Q_MOTIF"/>
    <property type="match status" value="1"/>
</dbReference>
<keyword evidence="18" id="KW-1185">Reference proteome</keyword>
<evidence type="ECO:0000256" key="5">
    <source>
        <dbReference type="ARBA" id="ARBA00022552"/>
    </source>
</evidence>
<dbReference type="InterPro" id="IPR027417">
    <property type="entry name" value="P-loop_NTPase"/>
</dbReference>
<dbReference type="PANTHER" id="PTHR47958">
    <property type="entry name" value="ATP-DEPENDENT RNA HELICASE DBP3"/>
    <property type="match status" value="1"/>
</dbReference>
<dbReference type="PROSITE" id="PS00039">
    <property type="entry name" value="DEAD_ATP_HELICASE"/>
    <property type="match status" value="1"/>
</dbReference>
<feature type="compositionally biased region" description="Gly residues" evidence="13">
    <location>
        <begin position="43"/>
        <end position="54"/>
    </location>
</feature>
<feature type="compositionally biased region" description="Polar residues" evidence="13">
    <location>
        <begin position="919"/>
        <end position="935"/>
    </location>
</feature>
<keyword evidence="4" id="KW-0690">Ribosome biogenesis</keyword>
<dbReference type="InterPro" id="IPR000629">
    <property type="entry name" value="RNA-helicase_DEAD-box_CS"/>
</dbReference>
<evidence type="ECO:0000256" key="10">
    <source>
        <dbReference type="ARBA" id="ARBA00023242"/>
    </source>
</evidence>
<dbReference type="SMART" id="SM00487">
    <property type="entry name" value="DEXDc"/>
    <property type="match status" value="1"/>
</dbReference>
<feature type="domain" description="Helicase ATP-binding" evidence="14">
    <location>
        <begin position="443"/>
        <end position="630"/>
    </location>
</feature>
<keyword evidence="5" id="KW-0698">rRNA processing</keyword>
<dbReference type="SUPFAM" id="SSF52540">
    <property type="entry name" value="P-loop containing nucleoside triphosphate hydrolases"/>
    <property type="match status" value="1"/>
</dbReference>
<evidence type="ECO:0000256" key="13">
    <source>
        <dbReference type="SAM" id="MobiDB-lite"/>
    </source>
</evidence>
<sequence>MSRREYGGEGGYSRSSNNPSNNERHQQQESRNSQFAQGFGSYNRGGGGAGGGGGREYESNSSGYHQQRTGGGGGGQEHFSSRNESSRPSDHQREQFGSRRHDENQQFRQNQHRQYEDRNGERQEDRRGAAGGGGNYGERSGGPQRYHDDYRNDRQDPRGDDRRGGDRRGGDRRGEDFQEKNRYDSRRDDNSRQPNEYANKSYHSDQQHSFSNRTGTHDRPQHGNRNAYDQENARGFGGNSGFGRQGGNERVDSGSNYRSGQENGHQFGRNDGGGGAPRNFRNDGGFGGAAPRDDRGGNYRSQNDRYDEGNRNQNYNRNSEYQNDRFGSGGGGGGHRYGTNSRFENDGGFDNTDSAPRNMGASGGERAPVGWVPEFDKVEDVMAQTAEKVSELDVNEDMPIEIRNSNISNKLSSWQNSGLNTRILANIERLGYKTIRPIQAALIPQITAGYDVAGQAETGGGKTAAFGLPIISRLMEISQAEVQDAIVESAPFALVLAPTRELAKQIYETLGTYAHNTGVKICLTYGQISRRESLYEINKGCHILVATCGRIMDFVDKRDISLNRLRFLVLDEADKLLEDVKTSGAHFNTIIEDEGFRQTDGKRQTILTSATFAGEVYSLAKCLMKPIPGETDLVRVVLSNGRLSKRVVCHFRETRTLIDKQSLLRSLLKPEDGQQPPKTLVFVETRQQCDNIAMKACIYLGANNAHSLHGERGQDTRDRLVREFRQNKVRVLVTTDVGSRGLDIPDLDRVINFDLPVGTPEGSVDTWIHRVGRCGRMHTGNAYTFVDSSKPREGQIAFKMVEAVKAQGQDREDMLPDWIVQLAKRNINNTSDYDLGYGSGGRGNANSGFSRDFGGSRSQSGFGGGKPGFGGGFGGSGGGFGGSSGGFGGSGGGFGGSGGGFGGSSANATTSSGGFGAKNATSGFGVTNLKNTAEQSTAENGESTSAEAETAPSADLGSRSFGGPASPELVAVPPAPTEKKEEANQGAEEDLEDEW</sequence>
<dbReference type="InterPro" id="IPR044742">
    <property type="entry name" value="DEAD/DEAH_RhlB"/>
</dbReference>
<feature type="region of interest" description="Disordered" evidence="13">
    <location>
        <begin position="915"/>
        <end position="995"/>
    </location>
</feature>
<evidence type="ECO:0000256" key="2">
    <source>
        <dbReference type="ARBA" id="ARBA00009334"/>
    </source>
</evidence>
<evidence type="ECO:0000256" key="1">
    <source>
        <dbReference type="ARBA" id="ARBA00004604"/>
    </source>
</evidence>
<feature type="compositionally biased region" description="Gly residues" evidence="13">
    <location>
        <begin position="861"/>
        <end position="876"/>
    </location>
</feature>
<dbReference type="GO" id="GO:0003724">
    <property type="term" value="F:RNA helicase activity"/>
    <property type="evidence" value="ECO:0007669"/>
    <property type="project" value="UniProtKB-EC"/>
</dbReference>
<comment type="similarity">
    <text evidence="2">Belongs to the DEAD box helicase family. DDX5/DBP2 subfamily.</text>
</comment>
<feature type="compositionally biased region" description="Low complexity" evidence="13">
    <location>
        <begin position="936"/>
        <end position="954"/>
    </location>
</feature>
<dbReference type="PROSITE" id="PS51192">
    <property type="entry name" value="HELICASE_ATP_BIND_1"/>
    <property type="match status" value="1"/>
</dbReference>
<feature type="compositionally biased region" description="Polar residues" evidence="13">
    <location>
        <begin position="253"/>
        <end position="264"/>
    </location>
</feature>
<evidence type="ECO:0000256" key="9">
    <source>
        <dbReference type="ARBA" id="ARBA00022840"/>
    </source>
</evidence>
<keyword evidence="7" id="KW-0378">Hydrolase</keyword>
<dbReference type="InterPro" id="IPR011545">
    <property type="entry name" value="DEAD/DEAH_box_helicase_dom"/>
</dbReference>
<evidence type="ECO:0000259" key="14">
    <source>
        <dbReference type="PROSITE" id="PS51192"/>
    </source>
</evidence>
<name>A0A8R1E3C7_CAEJA</name>
<dbReference type="Pfam" id="PF00271">
    <property type="entry name" value="Helicase_C"/>
    <property type="match status" value="1"/>
</dbReference>
<dbReference type="InterPro" id="IPR014014">
    <property type="entry name" value="RNA_helicase_DEAD_Q_motif"/>
</dbReference>
<feature type="domain" description="Helicase C-terminal" evidence="15">
    <location>
        <begin position="663"/>
        <end position="819"/>
    </location>
</feature>
<keyword evidence="9" id="KW-0067">ATP-binding</keyword>
<dbReference type="GO" id="GO:0048471">
    <property type="term" value="C:perinuclear region of cytoplasm"/>
    <property type="evidence" value="ECO:0007669"/>
    <property type="project" value="EnsemblMetazoa"/>
</dbReference>
<dbReference type="GO" id="GO:0019899">
    <property type="term" value="F:enzyme binding"/>
    <property type="evidence" value="ECO:0007669"/>
    <property type="project" value="EnsemblMetazoa"/>
</dbReference>
<organism evidence="17 18">
    <name type="scientific">Caenorhabditis japonica</name>
    <dbReference type="NCBI Taxonomy" id="281687"/>
    <lineage>
        <taxon>Eukaryota</taxon>
        <taxon>Metazoa</taxon>
        <taxon>Ecdysozoa</taxon>
        <taxon>Nematoda</taxon>
        <taxon>Chromadorea</taxon>
        <taxon>Rhabditida</taxon>
        <taxon>Rhabditina</taxon>
        <taxon>Rhabditomorpha</taxon>
        <taxon>Rhabditoidea</taxon>
        <taxon>Rhabditidae</taxon>
        <taxon>Peloderinae</taxon>
        <taxon>Caenorhabditis</taxon>
    </lineage>
</organism>
<evidence type="ECO:0000259" key="16">
    <source>
        <dbReference type="PROSITE" id="PS51195"/>
    </source>
</evidence>
<evidence type="ECO:0000256" key="12">
    <source>
        <dbReference type="PROSITE-ProRule" id="PRU00552"/>
    </source>
</evidence>
<dbReference type="Gene3D" id="3.40.50.300">
    <property type="entry name" value="P-loop containing nucleotide triphosphate hydrolases"/>
    <property type="match status" value="2"/>
</dbReference>
<protein>
    <recommendedName>
        <fullName evidence="3">RNA helicase</fullName>
        <ecNumber evidence="3">3.6.4.13</ecNumber>
    </recommendedName>
</protein>
<reference evidence="18" key="1">
    <citation type="submission" date="2010-08" db="EMBL/GenBank/DDBJ databases">
        <authorList>
            <consortium name="Caenorhabditis japonica Sequencing Consortium"/>
            <person name="Wilson R.K."/>
        </authorList>
    </citation>
    <scope>NUCLEOTIDE SEQUENCE [LARGE SCALE GENOMIC DNA]</scope>
    <source>
        <strain evidence="18">DF5081</strain>
    </source>
</reference>
<feature type="region of interest" description="Disordered" evidence="13">
    <location>
        <begin position="1"/>
        <end position="368"/>
    </location>
</feature>